<comment type="caution">
    <text evidence="1">The sequence shown here is derived from an EMBL/GenBank/DDBJ whole genome shotgun (WGS) entry which is preliminary data.</text>
</comment>
<dbReference type="AlphaFoldDB" id="A0A7C3VKL6"/>
<reference evidence="1" key="1">
    <citation type="journal article" date="2020" name="mSystems">
        <title>Genome- and Community-Level Interaction Insights into Carbon Utilization and Element Cycling Functions of Hydrothermarchaeota in Hydrothermal Sediment.</title>
        <authorList>
            <person name="Zhou Z."/>
            <person name="Liu Y."/>
            <person name="Xu W."/>
            <person name="Pan J."/>
            <person name="Luo Z.H."/>
            <person name="Li M."/>
        </authorList>
    </citation>
    <scope>NUCLEOTIDE SEQUENCE [LARGE SCALE GENOMIC DNA]</scope>
    <source>
        <strain evidence="1">SpSt-374</strain>
    </source>
</reference>
<sequence length="271" mass="30483">MYCLQLTIRPTAALTFRILPGSILNIATYPFVPPTTLAGFLRRLGIMSAHLEIPETRINKENPPIYALPPRYQALGAYPTPGKFSAVHTTYRKGMREFNHDDFSRLYLDENKANFQLHTWEYFITEELVGYVISESKTGLEQFQKLKGYGCKLGKEGYGFLHDISPAPIELQRQTIAANPSTILPLETILQSGQLLGGCDIYNLYRYQWDAAARTIDETSGFLDLEPTPVGGFIPFVAAYFSQPVNPPPSLDYYTNGDIYIPVSLLNLLTE</sequence>
<evidence type="ECO:0008006" key="2">
    <source>
        <dbReference type="Google" id="ProtNLM"/>
    </source>
</evidence>
<evidence type="ECO:0000313" key="1">
    <source>
        <dbReference type="EMBL" id="HGG03653.1"/>
    </source>
</evidence>
<accession>A0A7C3VKL6</accession>
<organism evidence="1">
    <name type="scientific">Planktothricoides sp. SpSt-374</name>
    <dbReference type="NCBI Taxonomy" id="2282167"/>
    <lineage>
        <taxon>Bacteria</taxon>
        <taxon>Bacillati</taxon>
        <taxon>Cyanobacteriota</taxon>
        <taxon>Cyanophyceae</taxon>
        <taxon>Oscillatoriophycideae</taxon>
        <taxon>Oscillatoriales</taxon>
        <taxon>Oscillatoriaceae</taxon>
        <taxon>Planktothricoides</taxon>
    </lineage>
</organism>
<gene>
    <name evidence="1" type="ORF">ENR15_24205</name>
</gene>
<protein>
    <recommendedName>
        <fullName evidence="2">CRISPR-associated protein Cas5</fullName>
    </recommendedName>
</protein>
<dbReference type="EMBL" id="DSPX01000251">
    <property type="protein sequence ID" value="HGG03653.1"/>
    <property type="molecule type" value="Genomic_DNA"/>
</dbReference>
<name>A0A7C3VKL6_9CYAN</name>
<proteinExistence type="predicted"/>